<keyword evidence="1" id="KW-0472">Membrane</keyword>
<comment type="caution">
    <text evidence="2">The sequence shown here is derived from an EMBL/GenBank/DDBJ whole genome shotgun (WGS) entry which is preliminary data.</text>
</comment>
<feature type="transmembrane region" description="Helical" evidence="1">
    <location>
        <begin position="6"/>
        <end position="26"/>
    </location>
</feature>
<keyword evidence="3" id="KW-1185">Reference proteome</keyword>
<evidence type="ECO:0000256" key="1">
    <source>
        <dbReference type="SAM" id="Phobius"/>
    </source>
</evidence>
<keyword evidence="1" id="KW-0812">Transmembrane</keyword>
<dbReference type="InterPro" id="IPR025143">
    <property type="entry name" value="DUF4083"/>
</dbReference>
<name>A0ABV9DN80_9BACI</name>
<keyword evidence="1" id="KW-1133">Transmembrane helix</keyword>
<gene>
    <name evidence="2" type="ORF">ACFO3D_13855</name>
</gene>
<evidence type="ECO:0000313" key="2">
    <source>
        <dbReference type="EMBL" id="MFC4559279.1"/>
    </source>
</evidence>
<dbReference type="RefSeq" id="WP_390297096.1">
    <property type="nucleotide sequence ID" value="NZ_JBHSFU010000007.1"/>
</dbReference>
<organism evidence="2 3">
    <name type="scientific">Virgibacillus kekensis</name>
    <dbReference type="NCBI Taxonomy" id="202261"/>
    <lineage>
        <taxon>Bacteria</taxon>
        <taxon>Bacillati</taxon>
        <taxon>Bacillota</taxon>
        <taxon>Bacilli</taxon>
        <taxon>Bacillales</taxon>
        <taxon>Bacillaceae</taxon>
        <taxon>Virgibacillus</taxon>
    </lineage>
</organism>
<dbReference type="Proteomes" id="UP001595989">
    <property type="component" value="Unassembled WGS sequence"/>
</dbReference>
<protein>
    <submittedName>
        <fullName evidence="2">DUF4083 family protein</fullName>
    </submittedName>
</protein>
<reference evidence="3" key="1">
    <citation type="journal article" date="2019" name="Int. J. Syst. Evol. Microbiol.">
        <title>The Global Catalogue of Microorganisms (GCM) 10K type strain sequencing project: providing services to taxonomists for standard genome sequencing and annotation.</title>
        <authorList>
            <consortium name="The Broad Institute Genomics Platform"/>
            <consortium name="The Broad Institute Genome Sequencing Center for Infectious Disease"/>
            <person name="Wu L."/>
            <person name="Ma J."/>
        </authorList>
    </citation>
    <scope>NUCLEOTIDE SEQUENCE [LARGE SCALE GENOMIC DNA]</scope>
    <source>
        <strain evidence="3">CGMCC 4.7426</strain>
    </source>
</reference>
<dbReference type="Pfam" id="PF13314">
    <property type="entry name" value="DUF4083"/>
    <property type="match status" value="1"/>
</dbReference>
<evidence type="ECO:0000313" key="3">
    <source>
        <dbReference type="Proteomes" id="UP001595989"/>
    </source>
</evidence>
<dbReference type="EMBL" id="JBHSFU010000007">
    <property type="protein sequence ID" value="MFC4559279.1"/>
    <property type="molecule type" value="Genomic_DNA"/>
</dbReference>
<sequence>MDFQTVYLVIVFALILLFIISFIFFVRRLLINSSTQGNEAEEIEKKLDRIIEQNDRIISLLKDKK</sequence>
<accession>A0ABV9DN80</accession>
<proteinExistence type="predicted"/>